<evidence type="ECO:0000256" key="7">
    <source>
        <dbReference type="SAM" id="Phobius"/>
    </source>
</evidence>
<evidence type="ECO:0000313" key="8">
    <source>
        <dbReference type="EMBL" id="MBB3169253.1"/>
    </source>
</evidence>
<evidence type="ECO:0000256" key="3">
    <source>
        <dbReference type="ARBA" id="ARBA00022519"/>
    </source>
</evidence>
<keyword evidence="6 8" id="KW-0012">Acyltransferase</keyword>
<organism evidence="8 9">
    <name type="scientific">Simiduia aestuariiviva</name>
    <dbReference type="NCBI Taxonomy" id="1510459"/>
    <lineage>
        <taxon>Bacteria</taxon>
        <taxon>Pseudomonadati</taxon>
        <taxon>Pseudomonadota</taxon>
        <taxon>Gammaproteobacteria</taxon>
        <taxon>Cellvibrionales</taxon>
        <taxon>Cellvibrionaceae</taxon>
        <taxon>Simiduia</taxon>
    </lineage>
</organism>
<dbReference type="GO" id="GO:0016746">
    <property type="term" value="F:acyltransferase activity"/>
    <property type="evidence" value="ECO:0007669"/>
    <property type="project" value="UniProtKB-KW"/>
</dbReference>
<reference evidence="8 9" key="1">
    <citation type="submission" date="2020-08" db="EMBL/GenBank/DDBJ databases">
        <title>Genomic Encyclopedia of Type Strains, Phase III (KMG-III): the genomes of soil and plant-associated and newly described type strains.</title>
        <authorList>
            <person name="Whitman W."/>
        </authorList>
    </citation>
    <scope>NUCLEOTIDE SEQUENCE [LARGE SCALE GENOMIC DNA]</scope>
    <source>
        <strain evidence="8 9">CECT 8571</strain>
    </source>
</reference>
<protein>
    <submittedName>
        <fullName evidence="8">Putative LPLAT superfamily acyltransferase</fullName>
    </submittedName>
</protein>
<evidence type="ECO:0000256" key="2">
    <source>
        <dbReference type="ARBA" id="ARBA00022475"/>
    </source>
</evidence>
<dbReference type="GO" id="GO:0009247">
    <property type="term" value="P:glycolipid biosynthetic process"/>
    <property type="evidence" value="ECO:0007669"/>
    <property type="project" value="UniProtKB-ARBA"/>
</dbReference>
<evidence type="ECO:0000256" key="1">
    <source>
        <dbReference type="ARBA" id="ARBA00004533"/>
    </source>
</evidence>
<proteinExistence type="predicted"/>
<dbReference type="PIRSF" id="PIRSF028561">
    <property type="entry name" value="Ac_Trasf"/>
    <property type="match status" value="1"/>
</dbReference>
<dbReference type="PANTHER" id="PTHR30606">
    <property type="entry name" value="LIPID A BIOSYNTHESIS LAUROYL ACYLTRANSFERASE"/>
    <property type="match status" value="1"/>
</dbReference>
<comment type="caution">
    <text evidence="8">The sequence shown here is derived from an EMBL/GenBank/DDBJ whole genome shotgun (WGS) entry which is preliminary data.</text>
</comment>
<evidence type="ECO:0000313" key="9">
    <source>
        <dbReference type="Proteomes" id="UP000559987"/>
    </source>
</evidence>
<dbReference type="RefSeq" id="WP_183910734.1">
    <property type="nucleotide sequence ID" value="NZ_JACHXZ010000003.1"/>
</dbReference>
<feature type="transmembrane region" description="Helical" evidence="7">
    <location>
        <begin position="29"/>
        <end position="47"/>
    </location>
</feature>
<keyword evidence="5 7" id="KW-0472">Membrane</keyword>
<keyword evidence="2" id="KW-1003">Cell membrane</keyword>
<keyword evidence="7" id="KW-1133">Transmembrane helix</keyword>
<sequence length="313" mass="35531">MSNSKHWSDMAEAGALWGIRAMLFSFRLFGRRVFRVLLWPVIVYFYLRRRTARAASLDFLARVDAKDGRLPVRGWRGIARSFKHFLWFGEIALDKLAVWQQSFDGEVIMHGRQALLDNIAARRGAVLLVSHLGNTEVCQSLAEQLGAATVNVLVHTEHAQKFNSLLSAKEQAARVNLVPVTAVSPATAMMLEDKLAAGEFVAIAADRTPVPPEGAERGRQLPAQFLGETADFPQGPFVLAALLRRPVFFLCAVKTGRRYDIYVEPMAERIKMKRSDREASLLPYVQDYANRLARYARDYPLQWGNFYDFWRRD</sequence>
<keyword evidence="7" id="KW-0812">Transmembrane</keyword>
<comment type="subcellular location">
    <subcellularLocation>
        <location evidence="1">Cell inner membrane</location>
    </subcellularLocation>
</comment>
<dbReference type="GO" id="GO:0005886">
    <property type="term" value="C:plasma membrane"/>
    <property type="evidence" value="ECO:0007669"/>
    <property type="project" value="UniProtKB-SubCell"/>
</dbReference>
<dbReference type="PANTHER" id="PTHR30606:SF10">
    <property type="entry name" value="PHOSPHATIDYLINOSITOL MANNOSIDE ACYLTRANSFERASE"/>
    <property type="match status" value="1"/>
</dbReference>
<dbReference type="AlphaFoldDB" id="A0A839UNE7"/>
<dbReference type="InterPro" id="IPR004960">
    <property type="entry name" value="LipA_acyltrans"/>
</dbReference>
<accession>A0A839UNE7</accession>
<name>A0A839UNE7_9GAMM</name>
<dbReference type="InterPro" id="IPR014548">
    <property type="entry name" value="Ac_Trasf"/>
</dbReference>
<gene>
    <name evidence="8" type="ORF">FHS30_002461</name>
</gene>
<evidence type="ECO:0000256" key="4">
    <source>
        <dbReference type="ARBA" id="ARBA00022679"/>
    </source>
</evidence>
<dbReference type="EMBL" id="JACHXZ010000003">
    <property type="protein sequence ID" value="MBB3169253.1"/>
    <property type="molecule type" value="Genomic_DNA"/>
</dbReference>
<keyword evidence="3" id="KW-0997">Cell inner membrane</keyword>
<evidence type="ECO:0000256" key="6">
    <source>
        <dbReference type="ARBA" id="ARBA00023315"/>
    </source>
</evidence>
<keyword evidence="4 8" id="KW-0808">Transferase</keyword>
<dbReference type="Proteomes" id="UP000559987">
    <property type="component" value="Unassembled WGS sequence"/>
</dbReference>
<keyword evidence="9" id="KW-1185">Reference proteome</keyword>
<evidence type="ECO:0000256" key="5">
    <source>
        <dbReference type="ARBA" id="ARBA00023136"/>
    </source>
</evidence>